<name>A0A327KQ65_9BRAD</name>
<keyword evidence="2" id="KW-1185">Reference proteome</keyword>
<dbReference type="InterPro" id="IPR010035">
    <property type="entry name" value="Thi_S"/>
</dbReference>
<dbReference type="Proteomes" id="UP000248863">
    <property type="component" value="Unassembled WGS sequence"/>
</dbReference>
<protein>
    <submittedName>
        <fullName evidence="1">Thiamine biosynthesis protein ThiS</fullName>
    </submittedName>
</protein>
<dbReference type="InterPro" id="IPR016155">
    <property type="entry name" value="Mopterin_synth/thiamin_S_b"/>
</dbReference>
<reference evidence="1 2" key="1">
    <citation type="submission" date="2017-07" db="EMBL/GenBank/DDBJ databases">
        <title>Draft Genome Sequences of Select Purple Nonsulfur Bacteria.</title>
        <authorList>
            <person name="Lasarre B."/>
            <person name="Mckinlay J.B."/>
        </authorList>
    </citation>
    <scope>NUCLEOTIDE SEQUENCE [LARGE SCALE GENOMIC DNA]</scope>
    <source>
        <strain evidence="1 2">DSM 11907</strain>
    </source>
</reference>
<accession>A0A327KQ65</accession>
<gene>
    <name evidence="1" type="primary">thiS</name>
    <name evidence="1" type="ORF">CH338_07510</name>
</gene>
<dbReference type="Gene3D" id="3.10.20.30">
    <property type="match status" value="1"/>
</dbReference>
<dbReference type="Pfam" id="PF02597">
    <property type="entry name" value="ThiS"/>
    <property type="match status" value="1"/>
</dbReference>
<dbReference type="AlphaFoldDB" id="A0A327KQ65"/>
<dbReference type="CDD" id="cd00565">
    <property type="entry name" value="Ubl_ThiS"/>
    <property type="match status" value="1"/>
</dbReference>
<evidence type="ECO:0000313" key="1">
    <source>
        <dbReference type="EMBL" id="RAI40026.1"/>
    </source>
</evidence>
<dbReference type="RefSeq" id="WP_111356511.1">
    <property type="nucleotide sequence ID" value="NZ_NHSK01000074.1"/>
</dbReference>
<organism evidence="1 2">
    <name type="scientific">Rhodoplanes elegans</name>
    <dbReference type="NCBI Taxonomy" id="29408"/>
    <lineage>
        <taxon>Bacteria</taxon>
        <taxon>Pseudomonadati</taxon>
        <taxon>Pseudomonadota</taxon>
        <taxon>Alphaproteobacteria</taxon>
        <taxon>Hyphomicrobiales</taxon>
        <taxon>Nitrobacteraceae</taxon>
        <taxon>Rhodoplanes</taxon>
    </lineage>
</organism>
<proteinExistence type="predicted"/>
<dbReference type="PANTHER" id="PTHR34472:SF1">
    <property type="entry name" value="SULFUR CARRIER PROTEIN THIS"/>
    <property type="match status" value="1"/>
</dbReference>
<dbReference type="OrthoDB" id="197113at2"/>
<dbReference type="InterPro" id="IPR003749">
    <property type="entry name" value="ThiS/MoaD-like"/>
</dbReference>
<comment type="caution">
    <text evidence="1">The sequence shown here is derived from an EMBL/GenBank/DDBJ whole genome shotgun (WGS) entry which is preliminary data.</text>
</comment>
<sequence>MTDVTPAPGGAGETNARDTITVNGVAEPHVAATIAALLTEKDIDSGARGIAVAVNGRVVPRTAWRTTALASGDAVEIVRARPGG</sequence>
<dbReference type="PANTHER" id="PTHR34472">
    <property type="entry name" value="SULFUR CARRIER PROTEIN THIS"/>
    <property type="match status" value="1"/>
</dbReference>
<evidence type="ECO:0000313" key="2">
    <source>
        <dbReference type="Proteomes" id="UP000248863"/>
    </source>
</evidence>
<dbReference type="EMBL" id="NPEU01000053">
    <property type="protein sequence ID" value="RAI40026.1"/>
    <property type="molecule type" value="Genomic_DNA"/>
</dbReference>
<dbReference type="SUPFAM" id="SSF54285">
    <property type="entry name" value="MoaD/ThiS"/>
    <property type="match status" value="1"/>
</dbReference>
<dbReference type="InterPro" id="IPR012675">
    <property type="entry name" value="Beta-grasp_dom_sf"/>
</dbReference>
<dbReference type="NCBIfam" id="TIGR01683">
    <property type="entry name" value="thiS"/>
    <property type="match status" value="1"/>
</dbReference>